<dbReference type="InterPro" id="IPR013767">
    <property type="entry name" value="PAS_fold"/>
</dbReference>
<protein>
    <recommendedName>
        <fullName evidence="2">histidine kinase</fullName>
        <ecNumber evidence="2">2.7.13.3</ecNumber>
    </recommendedName>
</protein>
<dbReference type="GO" id="GO:0000155">
    <property type="term" value="F:phosphorelay sensor kinase activity"/>
    <property type="evidence" value="ECO:0007669"/>
    <property type="project" value="InterPro"/>
</dbReference>
<dbReference type="Pfam" id="PF08447">
    <property type="entry name" value="PAS_3"/>
    <property type="match status" value="1"/>
</dbReference>
<dbReference type="CDD" id="cd00130">
    <property type="entry name" value="PAS"/>
    <property type="match status" value="2"/>
</dbReference>
<dbReference type="InterPro" id="IPR036890">
    <property type="entry name" value="HATPase_C_sf"/>
</dbReference>
<dbReference type="PROSITE" id="PS50109">
    <property type="entry name" value="HIS_KIN"/>
    <property type="match status" value="1"/>
</dbReference>
<dbReference type="PANTHER" id="PTHR43304">
    <property type="entry name" value="PHYTOCHROME-LIKE PROTEIN CPH1"/>
    <property type="match status" value="1"/>
</dbReference>
<dbReference type="Gene3D" id="3.30.565.10">
    <property type="entry name" value="Histidine kinase-like ATPase, C-terminal domain"/>
    <property type="match status" value="1"/>
</dbReference>
<dbReference type="SMART" id="SM00387">
    <property type="entry name" value="HATPase_c"/>
    <property type="match status" value="1"/>
</dbReference>
<comment type="caution">
    <text evidence="10">The sequence shown here is derived from an EMBL/GenBank/DDBJ whole genome shotgun (WGS) entry which is preliminary data.</text>
</comment>
<feature type="domain" description="Histidine kinase" evidence="7">
    <location>
        <begin position="377"/>
        <end position="593"/>
    </location>
</feature>
<keyword evidence="6" id="KW-0472">Membrane</keyword>
<feature type="transmembrane region" description="Helical" evidence="6">
    <location>
        <begin position="29"/>
        <end position="48"/>
    </location>
</feature>
<dbReference type="SMART" id="SM00086">
    <property type="entry name" value="PAC"/>
    <property type="match status" value="2"/>
</dbReference>
<keyword evidence="4 10" id="KW-0808">Transferase</keyword>
<accession>A0A7U7EP31</accession>
<dbReference type="EMBL" id="CAJFCI010000056">
    <property type="protein sequence ID" value="CAD5108557.1"/>
    <property type="molecule type" value="Genomic_DNA"/>
</dbReference>
<feature type="domain" description="PAC" evidence="9">
    <location>
        <begin position="306"/>
        <end position="357"/>
    </location>
</feature>
<dbReference type="SMART" id="SM00388">
    <property type="entry name" value="HisKA"/>
    <property type="match status" value="1"/>
</dbReference>
<dbReference type="InterPro" id="IPR013655">
    <property type="entry name" value="PAS_fold_3"/>
</dbReference>
<dbReference type="Gene3D" id="3.30.450.20">
    <property type="entry name" value="PAS domain"/>
    <property type="match status" value="2"/>
</dbReference>
<keyword evidence="6" id="KW-1133">Transmembrane helix</keyword>
<feature type="domain" description="PAC" evidence="9">
    <location>
        <begin position="179"/>
        <end position="231"/>
    </location>
</feature>
<dbReference type="Gene3D" id="1.10.287.130">
    <property type="match status" value="1"/>
</dbReference>
<reference evidence="10 11" key="1">
    <citation type="submission" date="2020-08" db="EMBL/GenBank/DDBJ databases">
        <authorList>
            <person name="Criscuolo A."/>
        </authorList>
    </citation>
    <scope>NUCLEOTIDE SEQUENCE [LARGE SCALE GENOMIC DNA]</scope>
    <source>
        <strain evidence="10">CIP111764</strain>
    </source>
</reference>
<dbReference type="InterPro" id="IPR004358">
    <property type="entry name" value="Sig_transdc_His_kin-like_C"/>
</dbReference>
<dbReference type="InterPro" id="IPR001610">
    <property type="entry name" value="PAC"/>
</dbReference>
<dbReference type="InterPro" id="IPR003594">
    <property type="entry name" value="HATPase_dom"/>
</dbReference>
<evidence type="ECO:0000259" key="9">
    <source>
        <dbReference type="PROSITE" id="PS50113"/>
    </source>
</evidence>
<evidence type="ECO:0000256" key="3">
    <source>
        <dbReference type="ARBA" id="ARBA00022553"/>
    </source>
</evidence>
<dbReference type="RefSeq" id="WP_187671880.1">
    <property type="nucleotide sequence ID" value="NZ_CAJFCI010000056.1"/>
</dbReference>
<dbReference type="SUPFAM" id="SSF47384">
    <property type="entry name" value="Homodimeric domain of signal transducing histidine kinase"/>
    <property type="match status" value="1"/>
</dbReference>
<dbReference type="GO" id="GO:0006355">
    <property type="term" value="P:regulation of DNA-templated transcription"/>
    <property type="evidence" value="ECO:0007669"/>
    <property type="project" value="InterPro"/>
</dbReference>
<dbReference type="InterPro" id="IPR035965">
    <property type="entry name" value="PAS-like_dom_sf"/>
</dbReference>
<evidence type="ECO:0000256" key="6">
    <source>
        <dbReference type="SAM" id="Phobius"/>
    </source>
</evidence>
<dbReference type="Pfam" id="PF00512">
    <property type="entry name" value="HisKA"/>
    <property type="match status" value="1"/>
</dbReference>
<dbReference type="SMART" id="SM00091">
    <property type="entry name" value="PAS"/>
    <property type="match status" value="2"/>
</dbReference>
<dbReference type="SUPFAM" id="SSF55874">
    <property type="entry name" value="ATPase domain of HSP90 chaperone/DNA topoisomerase II/histidine kinase"/>
    <property type="match status" value="1"/>
</dbReference>
<dbReference type="PROSITE" id="PS50113">
    <property type="entry name" value="PAC"/>
    <property type="match status" value="2"/>
</dbReference>
<feature type="domain" description="PAS" evidence="8">
    <location>
        <begin position="257"/>
        <end position="303"/>
    </location>
</feature>
<dbReference type="AlphaFoldDB" id="A0A7U7EP31"/>
<dbReference type="InterPro" id="IPR000700">
    <property type="entry name" value="PAS-assoc_C"/>
</dbReference>
<dbReference type="InterPro" id="IPR052162">
    <property type="entry name" value="Sensor_kinase/Photoreceptor"/>
</dbReference>
<keyword evidence="6" id="KW-0812">Transmembrane</keyword>
<feature type="domain" description="PAS" evidence="8">
    <location>
        <begin position="115"/>
        <end position="177"/>
    </location>
</feature>
<keyword evidence="3" id="KW-0597">Phosphoprotein</keyword>
<dbReference type="CDD" id="cd00082">
    <property type="entry name" value="HisKA"/>
    <property type="match status" value="1"/>
</dbReference>
<sequence length="612" mass="67798">MQTIRETLLRIGAIILAAVIFIIDTATSLEIAVAVLYVTVILISVAVFSRRGVLGIALTCMFLTAVSFLISHFGDIATPAFTRCLVSLVAITITTVFALKNKSANDELQVQLKQLSQTHDAIIVRTLDGTITRWNQGAEKLYGWSQKEAKGKNLHELLRTRFPLPMKDIMTTLLDAGTWEGELVVYRRDGAPITATCRCALLRDKHDRPIGILATHNDVTERNQAIEALRRSEAFLAGAQRISRTSSIGIKVPRGDIYCSEEALRLFEFSPDERPSLERILQKTHPDDRAVIERSFADALRMEPRLDLEFRLSMPDGRIKYVHMLAHPVMDNTGNCEYVGALMEVTASKIAEEALHRSQVELAHVTRVTTLGELVASIAHEVNQPLSAIAANGEACLHWLKHDEPDLQEVRDGIARVLSEVRRASDVILRIRALSRKSDPQYAPLDLREVVEEALALVQREAAHNSVILSAALTTETLAVQGDRVQLQQVIINLVMNGMQAMGGCPGDKRRLRVRLQRSDQGDPLLAVMDTGPGIDPQVKSKLFNPFFTTKAEGMGMGLPICRSIIERHGGRIWADDQARAGAAFYFSLPNLVEPVDTVLAHEAPTFARDQR</sequence>
<keyword evidence="5 10" id="KW-0418">Kinase</keyword>
<evidence type="ECO:0000313" key="10">
    <source>
        <dbReference type="EMBL" id="CAD5108557.1"/>
    </source>
</evidence>
<dbReference type="InterPro" id="IPR036097">
    <property type="entry name" value="HisK_dim/P_sf"/>
</dbReference>
<evidence type="ECO:0000256" key="5">
    <source>
        <dbReference type="ARBA" id="ARBA00022777"/>
    </source>
</evidence>
<dbReference type="SUPFAM" id="SSF55785">
    <property type="entry name" value="PYP-like sensor domain (PAS domain)"/>
    <property type="match status" value="2"/>
</dbReference>
<evidence type="ECO:0000259" key="7">
    <source>
        <dbReference type="PROSITE" id="PS50109"/>
    </source>
</evidence>
<dbReference type="Pfam" id="PF02518">
    <property type="entry name" value="HATPase_c"/>
    <property type="match status" value="1"/>
</dbReference>
<dbReference type="PRINTS" id="PR00344">
    <property type="entry name" value="BCTRLSENSOR"/>
</dbReference>
<keyword evidence="11" id="KW-1185">Reference proteome</keyword>
<dbReference type="Pfam" id="PF00989">
    <property type="entry name" value="PAS"/>
    <property type="match status" value="1"/>
</dbReference>
<evidence type="ECO:0000259" key="8">
    <source>
        <dbReference type="PROSITE" id="PS50112"/>
    </source>
</evidence>
<dbReference type="InterPro" id="IPR003661">
    <property type="entry name" value="HisK_dim/P_dom"/>
</dbReference>
<dbReference type="EC" id="2.7.13.3" evidence="2"/>
<evidence type="ECO:0000256" key="4">
    <source>
        <dbReference type="ARBA" id="ARBA00022679"/>
    </source>
</evidence>
<evidence type="ECO:0000313" key="11">
    <source>
        <dbReference type="Proteomes" id="UP000583387"/>
    </source>
</evidence>
<proteinExistence type="predicted"/>
<organism evidence="10 11">
    <name type="scientific">Zestomonas carbonaria</name>
    <dbReference type="NCBI Taxonomy" id="2762745"/>
    <lineage>
        <taxon>Bacteria</taxon>
        <taxon>Pseudomonadati</taxon>
        <taxon>Pseudomonadota</taxon>
        <taxon>Gammaproteobacteria</taxon>
        <taxon>Pseudomonadales</taxon>
        <taxon>Pseudomonadaceae</taxon>
        <taxon>Zestomonas</taxon>
    </lineage>
</organism>
<dbReference type="InterPro" id="IPR000014">
    <property type="entry name" value="PAS"/>
</dbReference>
<dbReference type="Proteomes" id="UP000583387">
    <property type="component" value="Unassembled WGS sequence"/>
</dbReference>
<evidence type="ECO:0000256" key="1">
    <source>
        <dbReference type="ARBA" id="ARBA00000085"/>
    </source>
</evidence>
<feature type="transmembrane region" description="Helical" evidence="6">
    <location>
        <begin position="53"/>
        <end position="74"/>
    </location>
</feature>
<name>A0A7U7EP31_9GAMM</name>
<feature type="transmembrane region" description="Helical" evidence="6">
    <location>
        <begin position="7"/>
        <end position="23"/>
    </location>
</feature>
<dbReference type="InterPro" id="IPR005467">
    <property type="entry name" value="His_kinase_dom"/>
</dbReference>
<dbReference type="PANTHER" id="PTHR43304:SF1">
    <property type="entry name" value="PAC DOMAIN-CONTAINING PROTEIN"/>
    <property type="match status" value="1"/>
</dbReference>
<dbReference type="PROSITE" id="PS50112">
    <property type="entry name" value="PAS"/>
    <property type="match status" value="2"/>
</dbReference>
<gene>
    <name evidence="10" type="primary">sasA_6</name>
    <name evidence="10" type="ORF">PSEWESI4_02845</name>
</gene>
<evidence type="ECO:0000256" key="2">
    <source>
        <dbReference type="ARBA" id="ARBA00012438"/>
    </source>
</evidence>
<dbReference type="NCBIfam" id="TIGR00229">
    <property type="entry name" value="sensory_box"/>
    <property type="match status" value="1"/>
</dbReference>
<comment type="catalytic activity">
    <reaction evidence="1">
        <text>ATP + protein L-histidine = ADP + protein N-phospho-L-histidine.</text>
        <dbReference type="EC" id="2.7.13.3"/>
    </reaction>
</comment>